<protein>
    <recommendedName>
        <fullName evidence="1">NERD domain-containing protein</fullName>
    </recommendedName>
</protein>
<evidence type="ECO:0000313" key="2">
    <source>
        <dbReference type="EMBL" id="GFZ86904.1"/>
    </source>
</evidence>
<dbReference type="Pfam" id="PF08378">
    <property type="entry name" value="NERD"/>
    <property type="match status" value="1"/>
</dbReference>
<dbReference type="EMBL" id="BMEV01000070">
    <property type="protein sequence ID" value="GFZ86904.1"/>
    <property type="molecule type" value="Genomic_DNA"/>
</dbReference>
<evidence type="ECO:0000259" key="1">
    <source>
        <dbReference type="PROSITE" id="PS50965"/>
    </source>
</evidence>
<keyword evidence="3" id="KW-1185">Reference proteome</keyword>
<proteinExistence type="predicted"/>
<reference evidence="2" key="1">
    <citation type="journal article" date="2014" name="Int. J. Syst. Evol. Microbiol.">
        <title>Complete genome sequence of Corynebacterium casei LMG S-19264T (=DSM 44701T), isolated from a smear-ripened cheese.</title>
        <authorList>
            <consortium name="US DOE Joint Genome Institute (JGI-PGF)"/>
            <person name="Walter F."/>
            <person name="Albersmeier A."/>
            <person name="Kalinowski J."/>
            <person name="Ruckert C."/>
        </authorList>
    </citation>
    <scope>NUCLEOTIDE SEQUENCE</scope>
    <source>
        <strain evidence="2">CGMCC 1.12360</strain>
    </source>
</reference>
<accession>A0A8J2TUM3</accession>
<dbReference type="AlphaFoldDB" id="A0A8J2TUM3"/>
<name>A0A8J2TUM3_9BACI</name>
<comment type="caution">
    <text evidence="2">The sequence shown here is derived from an EMBL/GenBank/DDBJ whole genome shotgun (WGS) entry which is preliminary data.</text>
</comment>
<organism evidence="2 3">
    <name type="scientific">Compostibacillus humi</name>
    <dbReference type="NCBI Taxonomy" id="1245525"/>
    <lineage>
        <taxon>Bacteria</taxon>
        <taxon>Bacillati</taxon>
        <taxon>Bacillota</taxon>
        <taxon>Bacilli</taxon>
        <taxon>Bacillales</taxon>
        <taxon>Bacillaceae</taxon>
        <taxon>Compostibacillus</taxon>
    </lineage>
</organism>
<gene>
    <name evidence="2" type="ORF">GCM10010978_28480</name>
</gene>
<dbReference type="Proteomes" id="UP000602050">
    <property type="component" value="Unassembled WGS sequence"/>
</dbReference>
<sequence>METFLAKREMPLELLLYESLSRRKNLNDKEQKYYLNLKRGYEGEVIFSEHTEELKGKHLVLTDLIFECNQTIFQIDCLIITQERIYLYEVKNYEGDFYFEGDKFFKKPRLEVMNPLHQLGRTESLFRQLLQSFGFQTPVKAYVVFVNPAFTLYQAPIDIPIIFPTQIKKHIELVSIETAIVTSSHKRLAKKLIENRRSSSPYQQLPSYEYNDLRKGIVCASCGSLSVMLVKRACVCKVCGRKEPVSKAILRSVKEFQLLFPNRKVSTSQIYDWCKIIESKKSIQRVLSNNFKAVGSKRWTYYE</sequence>
<feature type="domain" description="NERD" evidence="1">
    <location>
        <begin position="39"/>
        <end position="149"/>
    </location>
</feature>
<dbReference type="PROSITE" id="PS50965">
    <property type="entry name" value="NERD"/>
    <property type="match status" value="1"/>
</dbReference>
<dbReference type="InterPro" id="IPR011528">
    <property type="entry name" value="NERD"/>
</dbReference>
<reference evidence="2" key="2">
    <citation type="submission" date="2020-09" db="EMBL/GenBank/DDBJ databases">
        <authorList>
            <person name="Sun Q."/>
            <person name="Zhou Y."/>
        </authorList>
    </citation>
    <scope>NUCLEOTIDE SEQUENCE</scope>
    <source>
        <strain evidence="2">CGMCC 1.12360</strain>
    </source>
</reference>
<evidence type="ECO:0000313" key="3">
    <source>
        <dbReference type="Proteomes" id="UP000602050"/>
    </source>
</evidence>
<dbReference type="RefSeq" id="WP_188393088.1">
    <property type="nucleotide sequence ID" value="NZ_BMEV01000070.1"/>
</dbReference>